<dbReference type="InterPro" id="IPR036640">
    <property type="entry name" value="ABC1_TM_sf"/>
</dbReference>
<feature type="transmembrane region" description="Helical" evidence="5">
    <location>
        <begin position="181"/>
        <end position="207"/>
    </location>
</feature>
<evidence type="ECO:0000256" key="4">
    <source>
        <dbReference type="ARBA" id="ARBA00023136"/>
    </source>
</evidence>
<dbReference type="SUPFAM" id="SSF90123">
    <property type="entry name" value="ABC transporter transmembrane region"/>
    <property type="match status" value="1"/>
</dbReference>
<feature type="transmembrane region" description="Helical" evidence="5">
    <location>
        <begin position="87"/>
        <end position="109"/>
    </location>
</feature>
<dbReference type="GO" id="GO:0005524">
    <property type="term" value="F:ATP binding"/>
    <property type="evidence" value="ECO:0007669"/>
    <property type="project" value="InterPro"/>
</dbReference>
<feature type="domain" description="ABC transmembrane type-1" evidence="7">
    <location>
        <begin position="62"/>
        <end position="328"/>
    </location>
</feature>
<gene>
    <name evidence="8" type="ORF">A4S15_08130</name>
</gene>
<dbReference type="Gene3D" id="2.60.120.10">
    <property type="entry name" value="Jelly Rolls"/>
    <property type="match status" value="1"/>
</dbReference>
<evidence type="ECO:0000256" key="3">
    <source>
        <dbReference type="ARBA" id="ARBA00022989"/>
    </source>
</evidence>
<feature type="transmembrane region" description="Helical" evidence="5">
    <location>
        <begin position="278"/>
        <end position="300"/>
    </location>
</feature>
<evidence type="ECO:0000256" key="2">
    <source>
        <dbReference type="ARBA" id="ARBA00022692"/>
    </source>
</evidence>
<protein>
    <recommendedName>
        <fullName evidence="10">Multidrug ABC transporter ATP-binding protein</fullName>
    </recommendedName>
</protein>
<keyword evidence="2 5" id="KW-0812">Transmembrane</keyword>
<evidence type="ECO:0000256" key="1">
    <source>
        <dbReference type="ARBA" id="ARBA00004651"/>
    </source>
</evidence>
<evidence type="ECO:0000313" key="8">
    <source>
        <dbReference type="EMBL" id="OQW52334.1"/>
    </source>
</evidence>
<dbReference type="Gene3D" id="3.40.50.300">
    <property type="entry name" value="P-loop containing nucleotide triphosphate hydrolases"/>
    <property type="match status" value="2"/>
</dbReference>
<dbReference type="Pfam" id="PF00664">
    <property type="entry name" value="ABC_membrane"/>
    <property type="match status" value="1"/>
</dbReference>
<evidence type="ECO:0000259" key="6">
    <source>
        <dbReference type="PROSITE" id="PS50042"/>
    </source>
</evidence>
<feature type="transmembrane region" description="Helical" evidence="5">
    <location>
        <begin position="17"/>
        <end position="36"/>
    </location>
</feature>
<dbReference type="InterPro" id="IPR014710">
    <property type="entry name" value="RmlC-like_jellyroll"/>
</dbReference>
<keyword evidence="3 5" id="KW-1133">Transmembrane helix</keyword>
<evidence type="ECO:0000313" key="9">
    <source>
        <dbReference type="Proteomes" id="UP000192872"/>
    </source>
</evidence>
<evidence type="ECO:0000256" key="5">
    <source>
        <dbReference type="SAM" id="Phobius"/>
    </source>
</evidence>
<dbReference type="STRING" id="1827387.A4S15_08130"/>
<dbReference type="InterPro" id="IPR039421">
    <property type="entry name" value="Type_1_exporter"/>
</dbReference>
<dbReference type="CDD" id="cd00038">
    <property type="entry name" value="CAP_ED"/>
    <property type="match status" value="1"/>
</dbReference>
<reference evidence="8 9" key="1">
    <citation type="journal article" date="2017" name="Water Res.">
        <title>Comammox in drinking water systems.</title>
        <authorList>
            <person name="Wang Y."/>
            <person name="Ma L."/>
            <person name="Mao Y."/>
            <person name="Jiang X."/>
            <person name="Xia Y."/>
            <person name="Yu K."/>
            <person name="Li B."/>
            <person name="Zhang T."/>
        </authorList>
    </citation>
    <scope>NUCLEOTIDE SEQUENCE [LARGE SCALE GENOMIC DNA]</scope>
    <source>
        <strain evidence="8">SG_bin8</strain>
    </source>
</reference>
<feature type="transmembrane region" description="Helical" evidence="5">
    <location>
        <begin position="57"/>
        <end position="75"/>
    </location>
</feature>
<dbReference type="InterPro" id="IPR000595">
    <property type="entry name" value="cNMP-bd_dom"/>
</dbReference>
<dbReference type="Gene3D" id="1.20.1560.10">
    <property type="entry name" value="ABC transporter type 1, transmembrane domain"/>
    <property type="match status" value="1"/>
</dbReference>
<proteinExistence type="predicted"/>
<dbReference type="RefSeq" id="WP_376803781.1">
    <property type="nucleotide sequence ID" value="NZ_LWDL01000013.1"/>
</dbReference>
<dbReference type="Pfam" id="PF00027">
    <property type="entry name" value="cNMP_binding"/>
    <property type="match status" value="1"/>
</dbReference>
<dbReference type="PROSITE" id="PS00889">
    <property type="entry name" value="CNMP_BINDING_2"/>
    <property type="match status" value="1"/>
</dbReference>
<sequence length="1022" mass="111459">MKPLFAYIWEHSRREQLLILLVVLLSFPFYFYSLDLPKYIVSDAIQGRAFAAGKTEAVLFHLALTLPGFLGGAHVELFSGISLSRLPYLFALSALFLLLVVINGVFKYIINMRKGALGERLLQYLRFDLFSLLLRFSPEALRNVKASEAATIIKDEVEPIGGFVGDAFIQPVFLGGQALTALTFILLQSPIFGFLAGLIVFVQAAVIPRLRREQIRLGKERQLRSRALAGRIGEVVDGISEVGNHGTSAFERQRIGGMLEQLFTIRYRLYGRKFAVKFANNLLAQMTPFLFYTLGGVAALRGEIDIGQLVAVIAAYRELPPPVKELIDWDQQRLDVDVKYQQVVEQFSAGVAPSVPSPSTADMPDLINGSIVIQGLKVMSASDDVLVDGINLTLPLGKHVVLAERAGDGARTLAQILGRRLSLYTGSIRINGADLSTLPVSLHGRHVAHAIPDAAIFDGSIRDNLIYSLQQRVNEPDMHGVAVAADCVDYSLAGVEDAAGLDHAIGEVLRDVGLDEAVFRFGLARKLESGGDGLVEHMVELRGDVRRQLDESGLAALVEPFDADAYNDNSTIGENLLFGVPLGEAMRDTNLAMLPFTRQLLDQCGLSEGLALTGRRIAVTMVEIFTGVSSDHFLFEQFSFISADELDDFRDMLGRTDGPVATFSSADRDRLVALAFLYVEPRHRLGLLDAALRDKILLARHQFRRGAPSDLATSIEFYDSERYCTAAPLRDNLLFGRITYGASGAAEKVTTAIRQLLIKRGFDVAVFRLGLEQPCGHAGRLLFPAQRSAIALARCLMKRPDILIINEGVLNASEPDGAALLERLRRRMAGKSLFVVLRAGDPATGFDARIELAAGKVVSGLAAAERDTPEPAARAASDSAELGALQAVPMFADVDLARLKLLAFTSERLTYRAGDVVFRQGDPSDSAYVLISGRADIIINTADGPMTVNTVSRGAIVGEIGIITGAPRSATIRALEDISVLCLRQDIFLSLMSEFPEMSLAVTRLVVRRLQDNIATLQSQRR</sequence>
<evidence type="ECO:0008006" key="10">
    <source>
        <dbReference type="Google" id="ProtNLM"/>
    </source>
</evidence>
<dbReference type="AlphaFoldDB" id="A0A1W9HYP9"/>
<dbReference type="GO" id="GO:0005886">
    <property type="term" value="C:plasma membrane"/>
    <property type="evidence" value="ECO:0007669"/>
    <property type="project" value="UniProtKB-SubCell"/>
</dbReference>
<dbReference type="SUPFAM" id="SSF51206">
    <property type="entry name" value="cAMP-binding domain-like"/>
    <property type="match status" value="1"/>
</dbReference>
<dbReference type="PANTHER" id="PTHR43394:SF1">
    <property type="entry name" value="ATP-BINDING CASSETTE SUB-FAMILY B MEMBER 10, MITOCHONDRIAL"/>
    <property type="match status" value="1"/>
</dbReference>
<evidence type="ECO:0000259" key="7">
    <source>
        <dbReference type="PROSITE" id="PS50929"/>
    </source>
</evidence>
<dbReference type="EMBL" id="LWDL01000013">
    <property type="protein sequence ID" value="OQW52334.1"/>
    <property type="molecule type" value="Genomic_DNA"/>
</dbReference>
<name>A0A1W9HYP9_9HYPH</name>
<dbReference type="PROSITE" id="PS50929">
    <property type="entry name" value="ABC_TM1F"/>
    <property type="match status" value="1"/>
</dbReference>
<dbReference type="PANTHER" id="PTHR43394">
    <property type="entry name" value="ATP-DEPENDENT PERMEASE MDL1, MITOCHONDRIAL"/>
    <property type="match status" value="1"/>
</dbReference>
<dbReference type="InterPro" id="IPR018488">
    <property type="entry name" value="cNMP-bd_CS"/>
</dbReference>
<dbReference type="SMART" id="SM00100">
    <property type="entry name" value="cNMP"/>
    <property type="match status" value="1"/>
</dbReference>
<dbReference type="GO" id="GO:0015421">
    <property type="term" value="F:ABC-type oligopeptide transporter activity"/>
    <property type="evidence" value="ECO:0007669"/>
    <property type="project" value="TreeGrafter"/>
</dbReference>
<feature type="domain" description="Cyclic nucleotide-binding" evidence="6">
    <location>
        <begin position="890"/>
        <end position="1009"/>
    </location>
</feature>
<dbReference type="PROSITE" id="PS50042">
    <property type="entry name" value="CNMP_BINDING_3"/>
    <property type="match status" value="1"/>
</dbReference>
<dbReference type="InterPro" id="IPR011527">
    <property type="entry name" value="ABC1_TM_dom"/>
</dbReference>
<comment type="subcellular location">
    <subcellularLocation>
        <location evidence="1">Cell membrane</location>
        <topology evidence="1">Multi-pass membrane protein</topology>
    </subcellularLocation>
</comment>
<organism evidence="8 9">
    <name type="scientific">Candidatus Raskinella chloraquaticus</name>
    <dbReference type="NCBI Taxonomy" id="1951219"/>
    <lineage>
        <taxon>Bacteria</taxon>
        <taxon>Pseudomonadati</taxon>
        <taxon>Pseudomonadota</taxon>
        <taxon>Alphaproteobacteria</taxon>
        <taxon>Hyphomicrobiales</taxon>
        <taxon>Phreatobacteraceae</taxon>
        <taxon>Candidatus Raskinella</taxon>
    </lineage>
</organism>
<dbReference type="SUPFAM" id="SSF52540">
    <property type="entry name" value="P-loop containing nucleoside triphosphate hydrolases"/>
    <property type="match status" value="1"/>
</dbReference>
<comment type="caution">
    <text evidence="8">The sequence shown here is derived from an EMBL/GenBank/DDBJ whole genome shotgun (WGS) entry which is preliminary data.</text>
</comment>
<dbReference type="InterPro" id="IPR018490">
    <property type="entry name" value="cNMP-bd_dom_sf"/>
</dbReference>
<accession>A0A1W9HYP9</accession>
<dbReference type="InterPro" id="IPR027417">
    <property type="entry name" value="P-loop_NTPase"/>
</dbReference>
<keyword evidence="4 5" id="KW-0472">Membrane</keyword>
<dbReference type="Proteomes" id="UP000192872">
    <property type="component" value="Unassembled WGS sequence"/>
</dbReference>